<proteinExistence type="predicted"/>
<feature type="domain" description="Protein-glutamine gamma-glutamyltransferase-like C-terminal" evidence="3">
    <location>
        <begin position="154"/>
        <end position="222"/>
    </location>
</feature>
<sequence length="271" mass="28878">MQPSRRSALVAAVVLMLGVATVALVVLASAGGSVRPASESTLSSSPRPLPTQAPTDSVSAPTPIAPPSTRQVKPVEMPEWLKALWQTLVYALGALIVLFLLRALYRVVRKVQLPEVEPDDADWERIKAERLAEAVESGLAAVDSGTATDAVIACWVALEDAAASAGVAREPSETPAEFTVRVLGVGGISEPELLRLAQLYREARYSTHGSSEDARAEARAALLRLRDDLAVAATARRSAAQTARAEEVEAEDVDKAGARTTTRPKPNRWEE</sequence>
<keyword evidence="2" id="KW-0472">Membrane</keyword>
<evidence type="ECO:0000256" key="1">
    <source>
        <dbReference type="SAM" id="MobiDB-lite"/>
    </source>
</evidence>
<evidence type="ECO:0000313" key="5">
    <source>
        <dbReference type="Proteomes" id="UP000295818"/>
    </source>
</evidence>
<dbReference type="InterPro" id="IPR025403">
    <property type="entry name" value="TgpA-like_C"/>
</dbReference>
<dbReference type="RefSeq" id="WP_132186972.1">
    <property type="nucleotide sequence ID" value="NZ_SLWM01000001.1"/>
</dbReference>
<organism evidence="4 5">
    <name type="scientific">Kribbella orskensis</name>
    <dbReference type="NCBI Taxonomy" id="2512216"/>
    <lineage>
        <taxon>Bacteria</taxon>
        <taxon>Bacillati</taxon>
        <taxon>Actinomycetota</taxon>
        <taxon>Actinomycetes</taxon>
        <taxon>Propionibacteriales</taxon>
        <taxon>Kribbellaceae</taxon>
        <taxon>Kribbella</taxon>
    </lineage>
</organism>
<feature type="compositionally biased region" description="Low complexity" evidence="1">
    <location>
        <begin position="34"/>
        <end position="46"/>
    </location>
</feature>
<evidence type="ECO:0000259" key="3">
    <source>
        <dbReference type="Pfam" id="PF13559"/>
    </source>
</evidence>
<name>A0ABY2BVR4_9ACTN</name>
<keyword evidence="2" id="KW-1133">Transmembrane helix</keyword>
<keyword evidence="2" id="KW-0812">Transmembrane</keyword>
<feature type="region of interest" description="Disordered" evidence="1">
    <location>
        <begin position="236"/>
        <end position="271"/>
    </location>
</feature>
<dbReference type="EMBL" id="SLWM01000001">
    <property type="protein sequence ID" value="TCO32087.1"/>
    <property type="molecule type" value="Genomic_DNA"/>
</dbReference>
<evidence type="ECO:0000256" key="2">
    <source>
        <dbReference type="SAM" id="Phobius"/>
    </source>
</evidence>
<comment type="caution">
    <text evidence="4">The sequence shown here is derived from an EMBL/GenBank/DDBJ whole genome shotgun (WGS) entry which is preliminary data.</text>
</comment>
<feature type="transmembrane region" description="Helical" evidence="2">
    <location>
        <begin position="83"/>
        <end position="105"/>
    </location>
</feature>
<accession>A0ABY2BVR4</accession>
<dbReference type="Pfam" id="PF13559">
    <property type="entry name" value="DUF4129"/>
    <property type="match status" value="1"/>
</dbReference>
<dbReference type="Proteomes" id="UP000295818">
    <property type="component" value="Unassembled WGS sequence"/>
</dbReference>
<reference evidence="4 5" key="1">
    <citation type="journal article" date="2015" name="Stand. Genomic Sci.">
        <title>Genomic Encyclopedia of Bacterial and Archaeal Type Strains, Phase III: the genomes of soil and plant-associated and newly described type strains.</title>
        <authorList>
            <person name="Whitman W.B."/>
            <person name="Woyke T."/>
            <person name="Klenk H.P."/>
            <person name="Zhou Y."/>
            <person name="Lilburn T.G."/>
            <person name="Beck B.J."/>
            <person name="De Vos P."/>
            <person name="Vandamme P."/>
            <person name="Eisen J.A."/>
            <person name="Garrity G."/>
            <person name="Hugenholtz P."/>
            <person name="Kyrpides N.C."/>
        </authorList>
    </citation>
    <scope>NUCLEOTIDE SEQUENCE [LARGE SCALE GENOMIC DNA]</scope>
    <source>
        <strain evidence="4 5">VKM Ac-2538</strain>
    </source>
</reference>
<protein>
    <submittedName>
        <fullName evidence="4">Uncharacterized protein DUF4129</fullName>
    </submittedName>
</protein>
<feature type="region of interest" description="Disordered" evidence="1">
    <location>
        <begin position="34"/>
        <end position="71"/>
    </location>
</feature>
<keyword evidence="5" id="KW-1185">Reference proteome</keyword>
<gene>
    <name evidence="4" type="ORF">EV644_101730</name>
</gene>
<evidence type="ECO:0000313" key="4">
    <source>
        <dbReference type="EMBL" id="TCO32087.1"/>
    </source>
</evidence>